<evidence type="ECO:0000256" key="10">
    <source>
        <dbReference type="ARBA" id="ARBA00022741"/>
    </source>
</evidence>
<evidence type="ECO:0000256" key="9">
    <source>
        <dbReference type="ARBA" id="ARBA00022737"/>
    </source>
</evidence>
<dbReference type="GO" id="GO:0016020">
    <property type="term" value="C:membrane"/>
    <property type="evidence" value="ECO:0007669"/>
    <property type="project" value="UniProtKB-SubCell"/>
</dbReference>
<comment type="subcellular location">
    <subcellularLocation>
        <location evidence="1">Membrane</location>
        <topology evidence="1">Single-pass type I membrane protein</topology>
    </subcellularLocation>
</comment>
<keyword evidence="12" id="KW-0067">ATP-binding</keyword>
<keyword evidence="3" id="KW-0723">Serine/threonine-protein kinase</keyword>
<dbReference type="PROSITE" id="PS00108">
    <property type="entry name" value="PROTEIN_KINASE_ST"/>
    <property type="match status" value="1"/>
</dbReference>
<dbReference type="Gene3D" id="3.30.200.20">
    <property type="entry name" value="Phosphorylase Kinase, domain 1"/>
    <property type="match status" value="1"/>
</dbReference>
<evidence type="ECO:0000313" key="21">
    <source>
        <dbReference type="Proteomes" id="UP000504603"/>
    </source>
</evidence>
<comment type="catalytic activity">
    <reaction evidence="17">
        <text>L-threonyl-[protein] + ATP = O-phospho-L-threonyl-[protein] + ADP + H(+)</text>
        <dbReference type="Rhea" id="RHEA:46608"/>
        <dbReference type="Rhea" id="RHEA-COMP:11060"/>
        <dbReference type="Rhea" id="RHEA-COMP:11605"/>
        <dbReference type="ChEBI" id="CHEBI:15378"/>
        <dbReference type="ChEBI" id="CHEBI:30013"/>
        <dbReference type="ChEBI" id="CHEBI:30616"/>
        <dbReference type="ChEBI" id="CHEBI:61977"/>
        <dbReference type="ChEBI" id="CHEBI:456216"/>
        <dbReference type="EC" id="2.7.11.1"/>
    </reaction>
</comment>
<gene>
    <name evidence="22" type="primary">LOC111006481</name>
</gene>
<dbReference type="PANTHER" id="PTHR48006">
    <property type="entry name" value="LEUCINE-RICH REPEAT-CONTAINING PROTEIN DDB_G0281931-RELATED"/>
    <property type="match status" value="1"/>
</dbReference>
<evidence type="ECO:0000256" key="8">
    <source>
        <dbReference type="ARBA" id="ARBA00022729"/>
    </source>
</evidence>
<evidence type="ECO:0000256" key="14">
    <source>
        <dbReference type="ARBA" id="ARBA00023136"/>
    </source>
</evidence>
<evidence type="ECO:0000256" key="4">
    <source>
        <dbReference type="ARBA" id="ARBA00022553"/>
    </source>
</evidence>
<dbReference type="Pfam" id="PF11721">
    <property type="entry name" value="Malectin"/>
    <property type="match status" value="1"/>
</dbReference>
<dbReference type="InterPro" id="IPR001611">
    <property type="entry name" value="Leu-rich_rpt"/>
</dbReference>
<keyword evidence="11" id="KW-0418">Kinase</keyword>
<keyword evidence="16" id="KW-0325">Glycoprotein</keyword>
<dbReference type="AlphaFoldDB" id="A0A6J1BXZ3"/>
<dbReference type="FunFam" id="2.60.120.430:FF:000004">
    <property type="entry name" value="Putative leucine-rich repeat receptor-like serine/threonine-protein kinase"/>
    <property type="match status" value="1"/>
</dbReference>
<dbReference type="PROSITE" id="PS50011">
    <property type="entry name" value="PROTEIN_KINASE_DOM"/>
    <property type="match status" value="1"/>
</dbReference>
<keyword evidence="9" id="KW-0677">Repeat</keyword>
<name>A0A6J1BXZ3_MOMCH</name>
<evidence type="ECO:0000256" key="7">
    <source>
        <dbReference type="ARBA" id="ARBA00022692"/>
    </source>
</evidence>
<proteinExistence type="predicted"/>
<keyword evidence="14 19" id="KW-0472">Membrane</keyword>
<dbReference type="InterPro" id="IPR008271">
    <property type="entry name" value="Ser/Thr_kinase_AS"/>
</dbReference>
<evidence type="ECO:0000259" key="20">
    <source>
        <dbReference type="PROSITE" id="PS50011"/>
    </source>
</evidence>
<evidence type="ECO:0000256" key="1">
    <source>
        <dbReference type="ARBA" id="ARBA00004479"/>
    </source>
</evidence>
<dbReference type="KEGG" id="mcha:111006481"/>
<dbReference type="RefSeq" id="XP_022134144.1">
    <property type="nucleotide sequence ID" value="XM_022278452.1"/>
</dbReference>
<feature type="domain" description="Protein kinase" evidence="20">
    <location>
        <begin position="360"/>
        <end position="642"/>
    </location>
</feature>
<dbReference type="SUPFAM" id="SSF52058">
    <property type="entry name" value="L domain-like"/>
    <property type="match status" value="1"/>
</dbReference>
<evidence type="ECO:0000256" key="13">
    <source>
        <dbReference type="ARBA" id="ARBA00022989"/>
    </source>
</evidence>
<accession>A0A6J1BXZ3</accession>
<dbReference type="FunFam" id="1.10.510.10:FF:000044">
    <property type="entry name" value="Putative LRR receptor-like serine/threonine-protein kinase"/>
    <property type="match status" value="1"/>
</dbReference>
<dbReference type="InterPro" id="IPR011009">
    <property type="entry name" value="Kinase-like_dom_sf"/>
</dbReference>
<dbReference type="SUPFAM" id="SSF56112">
    <property type="entry name" value="Protein kinase-like (PK-like)"/>
    <property type="match status" value="1"/>
</dbReference>
<dbReference type="Pfam" id="PF00560">
    <property type="entry name" value="LRR_1"/>
    <property type="match status" value="1"/>
</dbReference>
<keyword evidence="15" id="KW-0675">Receptor</keyword>
<dbReference type="SMART" id="SM00220">
    <property type="entry name" value="S_TKc"/>
    <property type="match status" value="1"/>
</dbReference>
<dbReference type="InterPro" id="IPR000719">
    <property type="entry name" value="Prot_kinase_dom"/>
</dbReference>
<dbReference type="InterPro" id="IPR021720">
    <property type="entry name" value="Malectin_dom"/>
</dbReference>
<keyword evidence="6" id="KW-0808">Transferase</keyword>
<dbReference type="CDD" id="cd14066">
    <property type="entry name" value="STKc_IRAK"/>
    <property type="match status" value="1"/>
</dbReference>
<dbReference type="InterPro" id="IPR032675">
    <property type="entry name" value="LRR_dom_sf"/>
</dbReference>
<comment type="catalytic activity">
    <reaction evidence="18">
        <text>L-seryl-[protein] + ATP = O-phospho-L-seryl-[protein] + ADP + H(+)</text>
        <dbReference type="Rhea" id="RHEA:17989"/>
        <dbReference type="Rhea" id="RHEA-COMP:9863"/>
        <dbReference type="Rhea" id="RHEA-COMP:11604"/>
        <dbReference type="ChEBI" id="CHEBI:15378"/>
        <dbReference type="ChEBI" id="CHEBI:29999"/>
        <dbReference type="ChEBI" id="CHEBI:30616"/>
        <dbReference type="ChEBI" id="CHEBI:83421"/>
        <dbReference type="ChEBI" id="CHEBI:456216"/>
        <dbReference type="EC" id="2.7.11.1"/>
    </reaction>
</comment>
<evidence type="ECO:0000256" key="6">
    <source>
        <dbReference type="ARBA" id="ARBA00022679"/>
    </source>
</evidence>
<dbReference type="GeneID" id="111006481"/>
<dbReference type="Gene3D" id="1.10.510.10">
    <property type="entry name" value="Transferase(Phosphotransferase) domain 1"/>
    <property type="match status" value="1"/>
</dbReference>
<dbReference type="Gene3D" id="2.60.120.430">
    <property type="entry name" value="Galactose-binding lectin"/>
    <property type="match status" value="1"/>
</dbReference>
<dbReference type="GO" id="GO:0005524">
    <property type="term" value="F:ATP binding"/>
    <property type="evidence" value="ECO:0007669"/>
    <property type="project" value="UniProtKB-KW"/>
</dbReference>
<keyword evidence="8" id="KW-0732">Signal</keyword>
<keyword evidence="5" id="KW-0433">Leucine-rich repeat</keyword>
<keyword evidence="7 19" id="KW-0812">Transmembrane</keyword>
<organism evidence="21 22">
    <name type="scientific">Momordica charantia</name>
    <name type="common">Bitter gourd</name>
    <name type="synonym">Balsam pear</name>
    <dbReference type="NCBI Taxonomy" id="3673"/>
    <lineage>
        <taxon>Eukaryota</taxon>
        <taxon>Viridiplantae</taxon>
        <taxon>Streptophyta</taxon>
        <taxon>Embryophyta</taxon>
        <taxon>Tracheophyta</taxon>
        <taxon>Spermatophyta</taxon>
        <taxon>Magnoliopsida</taxon>
        <taxon>eudicotyledons</taxon>
        <taxon>Gunneridae</taxon>
        <taxon>Pentapetalae</taxon>
        <taxon>rosids</taxon>
        <taxon>fabids</taxon>
        <taxon>Cucurbitales</taxon>
        <taxon>Cucurbitaceae</taxon>
        <taxon>Momordiceae</taxon>
        <taxon>Momordica</taxon>
    </lineage>
</organism>
<keyword evidence="13 19" id="KW-1133">Transmembrane helix</keyword>
<dbReference type="Pfam" id="PF07714">
    <property type="entry name" value="PK_Tyr_Ser-Thr"/>
    <property type="match status" value="1"/>
</dbReference>
<dbReference type="Proteomes" id="UP000504603">
    <property type="component" value="Unplaced"/>
</dbReference>
<dbReference type="EC" id="2.7.11.1" evidence="2"/>
<dbReference type="GO" id="GO:0004674">
    <property type="term" value="F:protein serine/threonine kinase activity"/>
    <property type="evidence" value="ECO:0007669"/>
    <property type="project" value="UniProtKB-KW"/>
</dbReference>
<evidence type="ECO:0000256" key="19">
    <source>
        <dbReference type="SAM" id="Phobius"/>
    </source>
</evidence>
<dbReference type="OrthoDB" id="1938112at2759"/>
<evidence type="ECO:0000256" key="15">
    <source>
        <dbReference type="ARBA" id="ARBA00023170"/>
    </source>
</evidence>
<keyword evidence="4" id="KW-0597">Phosphoprotein</keyword>
<evidence type="ECO:0000256" key="16">
    <source>
        <dbReference type="ARBA" id="ARBA00023180"/>
    </source>
</evidence>
<dbReference type="InterPro" id="IPR051824">
    <property type="entry name" value="LRR_Rcpt-Like_S/T_Kinase"/>
</dbReference>
<dbReference type="Gene3D" id="3.80.10.10">
    <property type="entry name" value="Ribonuclease Inhibitor"/>
    <property type="match status" value="1"/>
</dbReference>
<evidence type="ECO:0000256" key="5">
    <source>
        <dbReference type="ARBA" id="ARBA00022614"/>
    </source>
</evidence>
<reference evidence="22" key="1">
    <citation type="submission" date="2025-08" db="UniProtKB">
        <authorList>
            <consortium name="RefSeq"/>
        </authorList>
    </citation>
    <scope>IDENTIFICATION</scope>
    <source>
        <strain evidence="22">OHB3-1</strain>
    </source>
</reference>
<evidence type="ECO:0000313" key="22">
    <source>
        <dbReference type="RefSeq" id="XP_022134144.1"/>
    </source>
</evidence>
<evidence type="ECO:0000256" key="3">
    <source>
        <dbReference type="ARBA" id="ARBA00022527"/>
    </source>
</evidence>
<sequence>MTSLKLLDLSFNRISGQIPSGFHSLKRADNIFLTGNLLNGSVPEWMLNGGKSIDLSYNKFTSPSRGCQSRTANLFASSAVDSNSNLVSCLADLRCPKNLYSLHINCGGKEEIINPTKFEGDEDPGKPSVFVSSKTNWALSNTGIFLNDNRIPKDYLELSSSKLPMVDSKLYETARISPLSLTYYVYCMGNGNYSVSLHFAEIAFRNDNKFSSLGRRIFDVYVQGRLVLKDFNIVDAAGGVGIPITKRIPIGVTNHTIEIQFYWAGKGTDGIPVGGIYGPLISAISIESEFKPQKDQSALPIGAVLRIVAPVILVIVLVLGILWWRGCLGQKSTRRRDLKGLNLKTGSFTLRQIKAATNNFDASNKIGEGGFGPVYKGFLLDGTIIAVKQLSSKSKQGIHEFVNEIGMISALHHPHLVKLYGCCTEENQLLLVYEYLENNSLARAMFGPEETQLKLDWPTRQKICIGIAKGLAYLHEESRLKIVHRDIKATNVLLDKNLNPKISDFGLAKLEEEGITHISTRIAGTFGYIAPEYAMQGRLSDKADVYSFGIVALEIVSGRSNTSHQLKDGCFYLLDWTLELKEKGSLIELVDPRLDSNFNQREAMAMINIALHCTNVSPSERPAMSSVVSMLEGEVAVREELVSHPNDTRTQMSAMWNLLLQKSQKQTDGVNQTEVVSMDMPSNNSSIN</sequence>
<dbReference type="InterPro" id="IPR001245">
    <property type="entry name" value="Ser-Thr/Tyr_kinase_cat_dom"/>
</dbReference>
<evidence type="ECO:0000256" key="18">
    <source>
        <dbReference type="ARBA" id="ARBA00048679"/>
    </source>
</evidence>
<evidence type="ECO:0000256" key="11">
    <source>
        <dbReference type="ARBA" id="ARBA00022777"/>
    </source>
</evidence>
<feature type="transmembrane region" description="Helical" evidence="19">
    <location>
        <begin position="303"/>
        <end position="324"/>
    </location>
</feature>
<evidence type="ECO:0000256" key="17">
    <source>
        <dbReference type="ARBA" id="ARBA00047899"/>
    </source>
</evidence>
<dbReference type="FunFam" id="3.30.200.20:FF:000217">
    <property type="entry name" value="probable LRR receptor-like serine/threonine-protein kinase At1g53430"/>
    <property type="match status" value="1"/>
</dbReference>
<evidence type="ECO:0000256" key="2">
    <source>
        <dbReference type="ARBA" id="ARBA00012513"/>
    </source>
</evidence>
<dbReference type="PANTHER" id="PTHR48006:SF81">
    <property type="entry name" value="PROTEIN KINASE DOMAIN-CONTAINING PROTEIN"/>
    <property type="match status" value="1"/>
</dbReference>
<evidence type="ECO:0000256" key="12">
    <source>
        <dbReference type="ARBA" id="ARBA00022840"/>
    </source>
</evidence>
<keyword evidence="21" id="KW-1185">Reference proteome</keyword>
<protein>
    <recommendedName>
        <fullName evidence="2">non-specific serine/threonine protein kinase</fullName>
        <ecNumber evidence="2">2.7.11.1</ecNumber>
    </recommendedName>
</protein>
<keyword evidence="10" id="KW-0547">Nucleotide-binding</keyword>